<dbReference type="PATRIC" id="fig|1111454.3.peg.107"/>
<proteinExistence type="predicted"/>
<keyword evidence="2" id="KW-1185">Reference proteome</keyword>
<accession>U7UU71</accession>
<dbReference type="Proteomes" id="UP000017090">
    <property type="component" value="Unassembled WGS sequence"/>
</dbReference>
<protein>
    <submittedName>
        <fullName evidence="1">Uncharacterized protein</fullName>
    </submittedName>
</protein>
<dbReference type="AlphaFoldDB" id="U7UU71"/>
<evidence type="ECO:0000313" key="2">
    <source>
        <dbReference type="Proteomes" id="UP000017090"/>
    </source>
</evidence>
<evidence type="ECO:0000313" key="1">
    <source>
        <dbReference type="EMBL" id="ERT62449.1"/>
    </source>
</evidence>
<reference evidence="1 2" key="1">
    <citation type="submission" date="2013-09" db="EMBL/GenBank/DDBJ databases">
        <authorList>
            <person name="Durkin A.S."/>
            <person name="Haft D.R."/>
            <person name="McCorrison J."/>
            <person name="Torralba M."/>
            <person name="Gillis M."/>
            <person name="Haft D.H."/>
            <person name="Methe B."/>
            <person name="Sutton G."/>
            <person name="Nelson K.E."/>
        </authorList>
    </citation>
    <scope>NUCLEOTIDE SEQUENCE [LARGE SCALE GENOMIC DNA]</scope>
    <source>
        <strain evidence="1 2">BV3C16-1</strain>
    </source>
</reference>
<name>U7UU71_9FIRM</name>
<sequence length="43" mass="4863">MTITGGAISGVDAGFSKEKDETVLLRLLEKKCRFSFIMIRIMR</sequence>
<gene>
    <name evidence="1" type="ORF">HMPREF1250_1283</name>
</gene>
<organism evidence="1 2">
    <name type="scientific">Megasphaera vaginalis</name>
    <name type="common">ex Srinivasan et al. 2021</name>
    <dbReference type="NCBI Taxonomy" id="1111454"/>
    <lineage>
        <taxon>Bacteria</taxon>
        <taxon>Bacillati</taxon>
        <taxon>Bacillota</taxon>
        <taxon>Negativicutes</taxon>
        <taxon>Veillonellales</taxon>
        <taxon>Veillonellaceae</taxon>
        <taxon>Megasphaera</taxon>
    </lineage>
</organism>
<dbReference type="EMBL" id="AWXA01000004">
    <property type="protein sequence ID" value="ERT62449.1"/>
    <property type="molecule type" value="Genomic_DNA"/>
</dbReference>
<comment type="caution">
    <text evidence="1">The sequence shown here is derived from an EMBL/GenBank/DDBJ whole genome shotgun (WGS) entry which is preliminary data.</text>
</comment>